<sequence>MPEFDFTPSKPKRPTVTSISNKQIDSTSNANFQTKDKRVFEWDMLVFDDSMMPVVVGTGGGRADFRVHRTLFTSRSRFIERATSKDSQGNDVLVVWLLDEDPQTFRLYLNLVYANQLATRGPDQWLKLCELYGLAERLQDTKSKNQTVEGMYSFLNELLHSSMLPSVKWKHSLPAVATAKLFEGMTDQSQVRNLLLDFYTDFGDPILLREAQAELPADFIYDVAVRLLEKRAHVIFGSQIVYPPSRYYEFSNSLPENTGIVTKETEEASIDERSDTVKVAKAVEKDTTKLDGISKDTKPEPKLGSLFGAASDVGVPAAGNALPILKGLATTVK</sequence>
<dbReference type="Gene3D" id="3.30.710.10">
    <property type="entry name" value="Potassium Channel Kv1.1, Chain A"/>
    <property type="match status" value="1"/>
</dbReference>
<dbReference type="Proteomes" id="UP000292402">
    <property type="component" value="Unassembled WGS sequence"/>
</dbReference>
<comment type="caution">
    <text evidence="2">The sequence shown here is derived from an EMBL/GenBank/DDBJ whole genome shotgun (WGS) entry which is preliminary data.</text>
</comment>
<organism evidence="2 3">
    <name type="scientific">Alternaria tenuissima</name>
    <dbReference type="NCBI Taxonomy" id="119927"/>
    <lineage>
        <taxon>Eukaryota</taxon>
        <taxon>Fungi</taxon>
        <taxon>Dikarya</taxon>
        <taxon>Ascomycota</taxon>
        <taxon>Pezizomycotina</taxon>
        <taxon>Dothideomycetes</taxon>
        <taxon>Pleosporomycetidae</taxon>
        <taxon>Pleosporales</taxon>
        <taxon>Pleosporineae</taxon>
        <taxon>Pleosporaceae</taxon>
        <taxon>Alternaria</taxon>
        <taxon>Alternaria sect. Alternaria</taxon>
        <taxon>Alternaria alternata complex</taxon>
    </lineage>
</organism>
<evidence type="ECO:0000313" key="2">
    <source>
        <dbReference type="EMBL" id="RYN60035.1"/>
    </source>
</evidence>
<gene>
    <name evidence="2" type="ORF">AA0114_g1190</name>
</gene>
<protein>
    <recommendedName>
        <fullName evidence="1">BTB domain-containing protein</fullName>
    </recommendedName>
</protein>
<name>A0A4Q4MVM9_9PLEO</name>
<dbReference type="AlphaFoldDB" id="A0A4Q4MVM9"/>
<evidence type="ECO:0000313" key="3">
    <source>
        <dbReference type="Proteomes" id="UP000292402"/>
    </source>
</evidence>
<accession>A0A4Q4MVM9</accession>
<dbReference type="SUPFAM" id="SSF54695">
    <property type="entry name" value="POZ domain"/>
    <property type="match status" value="1"/>
</dbReference>
<feature type="domain" description="BTB" evidence="1">
    <location>
        <begin position="48"/>
        <end position="121"/>
    </location>
</feature>
<dbReference type="PROSITE" id="PS50097">
    <property type="entry name" value="BTB"/>
    <property type="match status" value="1"/>
</dbReference>
<proteinExistence type="predicted"/>
<evidence type="ECO:0000259" key="1">
    <source>
        <dbReference type="PROSITE" id="PS50097"/>
    </source>
</evidence>
<dbReference type="EMBL" id="PDXA01000003">
    <property type="protein sequence ID" value="RYN60035.1"/>
    <property type="molecule type" value="Genomic_DNA"/>
</dbReference>
<reference evidence="3" key="1">
    <citation type="journal article" date="2019" name="bioRxiv">
        <title>Genomics, evolutionary history and diagnostics of the Alternaria alternata species group including apple and Asian pear pathotypes.</title>
        <authorList>
            <person name="Armitage A.D."/>
            <person name="Cockerton H.M."/>
            <person name="Sreenivasaprasad S."/>
            <person name="Woodhall J.W."/>
            <person name="Lane C.R."/>
            <person name="Harrison R.J."/>
            <person name="Clarkson J.P."/>
        </authorList>
    </citation>
    <scope>NUCLEOTIDE SEQUENCE [LARGE SCALE GENOMIC DNA]</scope>
    <source>
        <strain evidence="3">FERA 1082</strain>
    </source>
</reference>
<dbReference type="InterPro" id="IPR011333">
    <property type="entry name" value="SKP1/BTB/POZ_sf"/>
</dbReference>
<dbReference type="InterPro" id="IPR000210">
    <property type="entry name" value="BTB/POZ_dom"/>
</dbReference>